<organism evidence="4 6">
    <name type="scientific">Adineta steineri</name>
    <dbReference type="NCBI Taxonomy" id="433720"/>
    <lineage>
        <taxon>Eukaryota</taxon>
        <taxon>Metazoa</taxon>
        <taxon>Spiralia</taxon>
        <taxon>Gnathifera</taxon>
        <taxon>Rotifera</taxon>
        <taxon>Eurotatoria</taxon>
        <taxon>Bdelloidea</taxon>
        <taxon>Adinetida</taxon>
        <taxon>Adinetidae</taxon>
        <taxon>Adineta</taxon>
    </lineage>
</organism>
<gene>
    <name evidence="4" type="ORF">JYZ213_LOCUS24875</name>
    <name evidence="5" type="ORF">OXD698_LOCUS27398</name>
</gene>
<evidence type="ECO:0000259" key="3">
    <source>
        <dbReference type="PROSITE" id="PS50026"/>
    </source>
</evidence>
<dbReference type="SUPFAM" id="SSF57196">
    <property type="entry name" value="EGF/Laminin"/>
    <property type="match status" value="2"/>
</dbReference>
<evidence type="ECO:0000313" key="4">
    <source>
        <dbReference type="EMBL" id="CAF1165026.1"/>
    </source>
</evidence>
<comment type="caution">
    <text evidence="1">Lacks conserved residue(s) required for the propagation of feature annotation.</text>
</comment>
<dbReference type="EMBL" id="CAJNOG010000311">
    <property type="protein sequence ID" value="CAF1165026.1"/>
    <property type="molecule type" value="Genomic_DNA"/>
</dbReference>
<feature type="domain" description="EGF-like" evidence="3">
    <location>
        <begin position="64"/>
        <end position="101"/>
    </location>
</feature>
<dbReference type="Gene3D" id="2.10.25.10">
    <property type="entry name" value="Laminin"/>
    <property type="match status" value="2"/>
</dbReference>
<dbReference type="SMART" id="SM00181">
    <property type="entry name" value="EGF"/>
    <property type="match status" value="2"/>
</dbReference>
<reference evidence="4" key="1">
    <citation type="submission" date="2021-02" db="EMBL/GenBank/DDBJ databases">
        <authorList>
            <person name="Nowell W R."/>
        </authorList>
    </citation>
    <scope>NUCLEOTIDE SEQUENCE</scope>
</reference>
<evidence type="ECO:0000256" key="1">
    <source>
        <dbReference type="PROSITE-ProRule" id="PRU00076"/>
    </source>
</evidence>
<dbReference type="Proteomes" id="UP000663844">
    <property type="component" value="Unassembled WGS sequence"/>
</dbReference>
<dbReference type="InterPro" id="IPR000742">
    <property type="entry name" value="EGF"/>
</dbReference>
<feature type="disulfide bond" evidence="1">
    <location>
        <begin position="52"/>
        <end position="61"/>
    </location>
</feature>
<dbReference type="PROSITE" id="PS01186">
    <property type="entry name" value="EGF_2"/>
    <property type="match status" value="1"/>
</dbReference>
<name>A0A814TQV4_9BILA</name>
<feature type="domain" description="EGF-like" evidence="3">
    <location>
        <begin position="26"/>
        <end position="62"/>
    </location>
</feature>
<dbReference type="PANTHER" id="PTHR24033:SF151">
    <property type="entry name" value="NOTCH 2"/>
    <property type="match status" value="1"/>
</dbReference>
<dbReference type="EMBL" id="CAJOAZ010002834">
    <property type="protein sequence ID" value="CAF3963495.1"/>
    <property type="molecule type" value="Genomic_DNA"/>
</dbReference>
<feature type="disulfide bond" evidence="1">
    <location>
        <begin position="91"/>
        <end position="100"/>
    </location>
</feature>
<dbReference type="PANTHER" id="PTHR24033">
    <property type="entry name" value="EGF-LIKE DOMAIN-CONTAINING PROTEIN"/>
    <property type="match status" value="1"/>
</dbReference>
<keyword evidence="1" id="KW-0245">EGF-like domain</keyword>
<dbReference type="PROSITE" id="PS50026">
    <property type="entry name" value="EGF_3"/>
    <property type="match status" value="2"/>
</dbReference>
<accession>A0A814TQV4</accession>
<dbReference type="CDD" id="cd00054">
    <property type="entry name" value="EGF_CA"/>
    <property type="match status" value="2"/>
</dbReference>
<dbReference type="Pfam" id="PF00008">
    <property type="entry name" value="EGF"/>
    <property type="match status" value="1"/>
</dbReference>
<keyword evidence="2" id="KW-0732">Signal</keyword>
<protein>
    <recommendedName>
        <fullName evidence="3">EGF-like domain-containing protein</fullName>
    </recommendedName>
</protein>
<keyword evidence="1" id="KW-1015">Disulfide bond</keyword>
<evidence type="ECO:0000313" key="6">
    <source>
        <dbReference type="Proteomes" id="UP000663845"/>
    </source>
</evidence>
<dbReference type="PROSITE" id="PS00022">
    <property type="entry name" value="EGF_1"/>
    <property type="match status" value="2"/>
</dbReference>
<comment type="caution">
    <text evidence="4">The sequence shown here is derived from an EMBL/GenBank/DDBJ whole genome shotgun (WGS) entry which is preliminary data.</text>
</comment>
<dbReference type="Proteomes" id="UP000663845">
    <property type="component" value="Unassembled WGS sequence"/>
</dbReference>
<dbReference type="InterPro" id="IPR051830">
    <property type="entry name" value="NOTCH_homolog"/>
</dbReference>
<proteinExistence type="predicted"/>
<evidence type="ECO:0000313" key="5">
    <source>
        <dbReference type="EMBL" id="CAF3963495.1"/>
    </source>
</evidence>
<sequence>MNVVSLCWLLIVVLNIICFTNANWITGNLCWSMPCMNGGSCFGSAYTYICICPINYNGALCEKRLGVCQENPCGNRGLCVETSLTSFECRCYFGYMGSTCEQHVLKNNHNIWSSLSPVHTRILFNMLQEAYHERIKHKSLNSKDTDQIDFIDLLTTTKPAPVISKPKTSTITTTTTTTVETTFITPEIGTTEYIIHAQDIQLEEIFSDITTISSFDMNTTEFTEQYDNSTSFLSYSQTDMSSMAIENMTTPIIEQSEPVFLNTTDDLENINVTELSNTLITSTFIELTNYTDTVVTQEINEEITTTFETNPTDSTSDNDTFYSTDQTITLPFNSSLQLTTNNSQTVRGKSLYKLCQQILSRIYSNISLSTDDTSDLTLPSNLSSVHNNTFLSWFRKQFTSSTSTIETTTIPSLAINVIRTSSIPLQRVDMDDVLHQMNNNIDIEH</sequence>
<evidence type="ECO:0000256" key="2">
    <source>
        <dbReference type="SAM" id="SignalP"/>
    </source>
</evidence>
<feature type="chain" id="PRO_5036226062" description="EGF-like domain-containing protein" evidence="2">
    <location>
        <begin position="23"/>
        <end position="445"/>
    </location>
</feature>
<feature type="signal peptide" evidence="2">
    <location>
        <begin position="1"/>
        <end position="22"/>
    </location>
</feature>
<dbReference type="AlphaFoldDB" id="A0A814TQV4"/>